<keyword evidence="5 6" id="KW-0472">Membrane</keyword>
<dbReference type="PANTHER" id="PTHR32196">
    <property type="entry name" value="ABC TRANSPORTER PERMEASE PROTEIN YPHD-RELATED-RELATED"/>
    <property type="match status" value="1"/>
</dbReference>
<gene>
    <name evidence="7" type="ORF">KM031_10255</name>
</gene>
<sequence length="372" mass="38372">MNSAALSFIKKNATLIALVVLALGMGFADDSFFTARNLSNLARQVTIIGIIAVGMTMVILISGIDLSVGSVAGLAAVVVTILMQNDVNVWISIILTLSLAGVVIGGWNGFWIAHYKIPPFIITLGMLTIARGLALTISDGSAVPVTDTTFPLIGGAYIPPMISVILIAAAIGLVLLSTLRGVMRARAVGGQVDKVQVISNLILTGAGGALSLYIFGSYNGIPVPVAIFVAIAGAGIYVLGQTRFGRRLYALGGNEDAARLSGIDVYRTKLIVYIIVSTLSALAGILLASRLNGASPNLGTMFELDAIAAVVIGGTSLAGGSGTIGGTVIGALIIGVLNNGMSLLGVSAFYQLIIKGFIIILAVWFDVLQKRK</sequence>
<comment type="subcellular location">
    <subcellularLocation>
        <location evidence="1">Cell membrane</location>
        <topology evidence="1">Multi-pass membrane protein</topology>
    </subcellularLocation>
</comment>
<feature type="transmembrane region" description="Helical" evidence="6">
    <location>
        <begin position="197"/>
        <end position="215"/>
    </location>
</feature>
<feature type="transmembrane region" description="Helical" evidence="6">
    <location>
        <begin position="307"/>
        <end position="336"/>
    </location>
</feature>
<feature type="transmembrane region" description="Helical" evidence="6">
    <location>
        <begin position="44"/>
        <end position="61"/>
    </location>
</feature>
<evidence type="ECO:0000313" key="8">
    <source>
        <dbReference type="Proteomes" id="UP000679352"/>
    </source>
</evidence>
<proteinExistence type="predicted"/>
<evidence type="ECO:0000256" key="4">
    <source>
        <dbReference type="ARBA" id="ARBA00022989"/>
    </source>
</evidence>
<evidence type="ECO:0000256" key="6">
    <source>
        <dbReference type="SAM" id="Phobius"/>
    </source>
</evidence>
<dbReference type="Pfam" id="PF02653">
    <property type="entry name" value="BPD_transp_2"/>
    <property type="match status" value="1"/>
</dbReference>
<dbReference type="RefSeq" id="WP_215504985.1">
    <property type="nucleotide sequence ID" value="NZ_CP076361.1"/>
</dbReference>
<evidence type="ECO:0000256" key="2">
    <source>
        <dbReference type="ARBA" id="ARBA00022475"/>
    </source>
</evidence>
<dbReference type="Proteomes" id="UP000679352">
    <property type="component" value="Chromosome"/>
</dbReference>
<name>A0A975P4K4_9RHOB</name>
<feature type="transmembrane region" description="Helical" evidence="6">
    <location>
        <begin position="66"/>
        <end position="83"/>
    </location>
</feature>
<feature type="transmembrane region" description="Helical" evidence="6">
    <location>
        <begin position="157"/>
        <end position="176"/>
    </location>
</feature>
<dbReference type="EMBL" id="CP076361">
    <property type="protein sequence ID" value="QWK89252.1"/>
    <property type="molecule type" value="Genomic_DNA"/>
</dbReference>
<feature type="transmembrane region" description="Helical" evidence="6">
    <location>
        <begin position="89"/>
        <end position="110"/>
    </location>
</feature>
<feature type="transmembrane region" description="Helical" evidence="6">
    <location>
        <begin position="221"/>
        <end position="239"/>
    </location>
</feature>
<keyword evidence="8" id="KW-1185">Reference proteome</keyword>
<evidence type="ECO:0000313" key="7">
    <source>
        <dbReference type="EMBL" id="QWK89252.1"/>
    </source>
</evidence>
<keyword evidence="3 6" id="KW-0812">Transmembrane</keyword>
<feature type="transmembrane region" description="Helical" evidence="6">
    <location>
        <begin position="343"/>
        <end position="365"/>
    </location>
</feature>
<evidence type="ECO:0000256" key="1">
    <source>
        <dbReference type="ARBA" id="ARBA00004651"/>
    </source>
</evidence>
<keyword evidence="4 6" id="KW-1133">Transmembrane helix</keyword>
<dbReference type="GO" id="GO:0005886">
    <property type="term" value="C:plasma membrane"/>
    <property type="evidence" value="ECO:0007669"/>
    <property type="project" value="UniProtKB-SubCell"/>
</dbReference>
<evidence type="ECO:0000256" key="5">
    <source>
        <dbReference type="ARBA" id="ARBA00023136"/>
    </source>
</evidence>
<reference evidence="7" key="1">
    <citation type="submission" date="2021-06" db="EMBL/GenBank/DDBJ databases">
        <title>Direct submission.</title>
        <authorList>
            <person name="Lee C.-S."/>
            <person name="Jin L."/>
        </authorList>
    </citation>
    <scope>NUCLEOTIDE SEQUENCE</scope>
    <source>
        <strain evidence="7">Con5</strain>
    </source>
</reference>
<feature type="transmembrane region" description="Helical" evidence="6">
    <location>
        <begin position="270"/>
        <end position="287"/>
    </location>
</feature>
<feature type="transmembrane region" description="Helical" evidence="6">
    <location>
        <begin position="117"/>
        <end position="137"/>
    </location>
</feature>
<evidence type="ECO:0000256" key="3">
    <source>
        <dbReference type="ARBA" id="ARBA00022692"/>
    </source>
</evidence>
<dbReference type="AlphaFoldDB" id="A0A975P4K4"/>
<dbReference type="InterPro" id="IPR001851">
    <property type="entry name" value="ABC_transp_permease"/>
</dbReference>
<accession>A0A975P4K4</accession>
<dbReference type="GO" id="GO:0022857">
    <property type="term" value="F:transmembrane transporter activity"/>
    <property type="evidence" value="ECO:0007669"/>
    <property type="project" value="InterPro"/>
</dbReference>
<dbReference type="KEGG" id="gfu:KM031_10255"/>
<protein>
    <submittedName>
        <fullName evidence="7">Sugar ABC transporter permease</fullName>
    </submittedName>
</protein>
<keyword evidence="2" id="KW-1003">Cell membrane</keyword>
<organism evidence="7 8">
    <name type="scientific">Gemmobacter fulvus</name>
    <dbReference type="NCBI Taxonomy" id="2840474"/>
    <lineage>
        <taxon>Bacteria</taxon>
        <taxon>Pseudomonadati</taxon>
        <taxon>Pseudomonadota</taxon>
        <taxon>Alphaproteobacteria</taxon>
        <taxon>Rhodobacterales</taxon>
        <taxon>Paracoccaceae</taxon>
        <taxon>Gemmobacter</taxon>
    </lineage>
</organism>
<dbReference type="CDD" id="cd06579">
    <property type="entry name" value="TM_PBP1_transp_AraH_like"/>
    <property type="match status" value="1"/>
</dbReference>